<dbReference type="Pfam" id="PF21040">
    <property type="entry name" value="CEP104-like_TOG"/>
    <property type="match status" value="1"/>
</dbReference>
<dbReference type="SUPFAM" id="SSF49785">
    <property type="entry name" value="Galactose-binding domain-like"/>
    <property type="match status" value="1"/>
</dbReference>
<accession>A0A1J4K034</accession>
<evidence type="ECO:0000256" key="2">
    <source>
        <dbReference type="SAM" id="MobiDB-lite"/>
    </source>
</evidence>
<keyword evidence="5" id="KW-1185">Reference proteome</keyword>
<dbReference type="GeneID" id="94828014"/>
<evidence type="ECO:0000256" key="1">
    <source>
        <dbReference type="SAM" id="Coils"/>
    </source>
</evidence>
<feature type="coiled-coil region" evidence="1">
    <location>
        <begin position="182"/>
        <end position="212"/>
    </location>
</feature>
<evidence type="ECO:0000259" key="3">
    <source>
        <dbReference type="Pfam" id="PF21038"/>
    </source>
</evidence>
<dbReference type="InterPro" id="IPR011989">
    <property type="entry name" value="ARM-like"/>
</dbReference>
<dbReference type="EMBL" id="MLAK01000838">
    <property type="protein sequence ID" value="OHT03140.1"/>
    <property type="molecule type" value="Genomic_DNA"/>
</dbReference>
<keyword evidence="1" id="KW-0175">Coiled coil</keyword>
<dbReference type="Gene3D" id="2.60.120.260">
    <property type="entry name" value="Galactose-binding domain-like"/>
    <property type="match status" value="1"/>
</dbReference>
<sequence length="660" mass="75647">MKSKAELPFSIAYVSSQTEQNPATKLINAGPYSEGWISIPNTRFPQELVLDFGNTVALTELTFVSHQCKIASSIILLAGKDASNFKKAKYSQLDSFQFSDNRQRNYKARESLCCHLPSHRLRYLKLIIENVYQNNLNKGNQVGIVSIVAQGFQDDIDADDPELANLQRQKKEALKAENYQLCVQIKAKIDNIINNRAQLNELNLQKEEAVRNENYIRASQIKLQIDRILAGGNLDSPPPAPIHQRRQRQSLQEPPPYENEMPRGRRTSALPPEPQYNQYNDMNEPPMDDFQYNTNNAFPPNNFQNNPYPPDQGNFPANNPNYQDNYDQTPFGTNDMNNNRQLIVDNYDNRPIRGAKGGEYDFTEDAYPNDDLYAAPPQNFRQDRRSLADDRPIRQANQEDLIDVKDDFENERIEPPEELTEANRKEAEIFIEYGYENTIKYFYSKNVQNRIRGIKDIADIIKTANSSIQTQFYMRYCHMLRLPLKQKVLQPIIFSRVVNELSDLTDSIRLSSDNIRQAIEVHIPTIVRNLGNKKEQIANASADFIRWAAKKKQALGVQLVIQYIIAPTKLQMPWENQEVRLKLVDEICSKSNDPSINYGEIINYCIEALFSKMSEVRKASCKVLKTLSMKGQGQAINKLIQSSTLSSATKKMVKNEIQSS</sequence>
<dbReference type="PANTHER" id="PTHR13371:SF0">
    <property type="entry name" value="CENTROSOMAL PROTEIN OF 104 KDA"/>
    <property type="match status" value="1"/>
</dbReference>
<dbReference type="InterPro" id="IPR008979">
    <property type="entry name" value="Galactose-bd-like_sf"/>
</dbReference>
<reference evidence="4" key="1">
    <citation type="submission" date="2016-10" db="EMBL/GenBank/DDBJ databases">
        <authorList>
            <person name="Benchimol M."/>
            <person name="Almeida L.G."/>
            <person name="Vasconcelos A.T."/>
            <person name="Perreira-Neves A."/>
            <person name="Rosa I.A."/>
            <person name="Tasca T."/>
            <person name="Bogo M.R."/>
            <person name="de Souza W."/>
        </authorList>
    </citation>
    <scope>NUCLEOTIDE SEQUENCE [LARGE SCALE GENOMIC DNA]</scope>
    <source>
        <strain evidence="4">K</strain>
    </source>
</reference>
<dbReference type="Pfam" id="PF21038">
    <property type="entry name" value="CEP104_N"/>
    <property type="match status" value="1"/>
</dbReference>
<feature type="domain" description="Centrosomal protein CEP104 N-terminal" evidence="3">
    <location>
        <begin position="35"/>
        <end position="150"/>
    </location>
</feature>
<dbReference type="SUPFAM" id="SSF48371">
    <property type="entry name" value="ARM repeat"/>
    <property type="match status" value="1"/>
</dbReference>
<dbReference type="PANTHER" id="PTHR13371">
    <property type="entry name" value="GLYCINE-, GLUTAMATE-, THIENYLCYCLOHEXYLPIPERIDINE-BINDING PROTEIN"/>
    <property type="match status" value="1"/>
</dbReference>
<dbReference type="OrthoDB" id="66599at2759"/>
<gene>
    <name evidence="4" type="ORF">TRFO_06801</name>
</gene>
<comment type="caution">
    <text evidence="4">The sequence shown here is derived from an EMBL/GenBank/DDBJ whole genome shotgun (WGS) entry which is preliminary data.</text>
</comment>
<organism evidence="4 5">
    <name type="scientific">Tritrichomonas foetus</name>
    <dbReference type="NCBI Taxonomy" id="1144522"/>
    <lineage>
        <taxon>Eukaryota</taxon>
        <taxon>Metamonada</taxon>
        <taxon>Parabasalia</taxon>
        <taxon>Tritrichomonadida</taxon>
        <taxon>Tritrichomonadidae</taxon>
        <taxon>Tritrichomonas</taxon>
    </lineage>
</organism>
<proteinExistence type="predicted"/>
<name>A0A1J4K034_9EUKA</name>
<dbReference type="InterPro" id="IPR016024">
    <property type="entry name" value="ARM-type_fold"/>
</dbReference>
<dbReference type="GO" id="GO:0005929">
    <property type="term" value="C:cilium"/>
    <property type="evidence" value="ECO:0007669"/>
    <property type="project" value="TreeGrafter"/>
</dbReference>
<evidence type="ECO:0000313" key="5">
    <source>
        <dbReference type="Proteomes" id="UP000179807"/>
    </source>
</evidence>
<dbReference type="RefSeq" id="XP_068356276.1">
    <property type="nucleotide sequence ID" value="XM_068493310.1"/>
</dbReference>
<dbReference type="Gene3D" id="1.25.10.10">
    <property type="entry name" value="Leucine-rich Repeat Variant"/>
    <property type="match status" value="1"/>
</dbReference>
<dbReference type="InterPro" id="IPR048739">
    <property type="entry name" value="CEP104_N"/>
</dbReference>
<feature type="region of interest" description="Disordered" evidence="2">
    <location>
        <begin position="232"/>
        <end position="279"/>
    </location>
</feature>
<dbReference type="VEuPathDB" id="TrichDB:TRFO_06801"/>
<dbReference type="AlphaFoldDB" id="A0A1J4K034"/>
<evidence type="ECO:0000313" key="4">
    <source>
        <dbReference type="EMBL" id="OHT03140.1"/>
    </source>
</evidence>
<dbReference type="Proteomes" id="UP000179807">
    <property type="component" value="Unassembled WGS sequence"/>
</dbReference>
<dbReference type="InterPro" id="IPR052607">
    <property type="entry name" value="CEP104-like"/>
</dbReference>
<protein>
    <recommendedName>
        <fullName evidence="3">Centrosomal protein CEP104 N-terminal domain-containing protein</fullName>
    </recommendedName>
</protein>